<dbReference type="Gene3D" id="1.10.3720.10">
    <property type="entry name" value="MetI-like"/>
    <property type="match status" value="2"/>
</dbReference>
<feature type="transmembrane region" description="Helical" evidence="5">
    <location>
        <begin position="31"/>
        <end position="55"/>
    </location>
</feature>
<feature type="transmembrane region" description="Helical" evidence="5">
    <location>
        <begin position="803"/>
        <end position="824"/>
    </location>
</feature>
<dbReference type="InterPro" id="IPR015943">
    <property type="entry name" value="WD40/YVTN_repeat-like_dom_sf"/>
</dbReference>
<feature type="transmembrane region" description="Helical" evidence="5">
    <location>
        <begin position="625"/>
        <end position="644"/>
    </location>
</feature>
<keyword evidence="3 5" id="KW-1133">Transmembrane helix</keyword>
<feature type="transmembrane region" description="Helical" evidence="5">
    <location>
        <begin position="871"/>
        <end position="897"/>
    </location>
</feature>
<dbReference type="RefSeq" id="WP_196782255.1">
    <property type="nucleotide sequence ID" value="NZ_CP036289.1"/>
</dbReference>
<evidence type="ECO:0000256" key="1">
    <source>
        <dbReference type="ARBA" id="ARBA00004651"/>
    </source>
</evidence>
<name>A0A518C2W0_9BACT</name>
<gene>
    <name evidence="7" type="primary">pstC_1</name>
    <name evidence="7" type="ORF">Pan97_04870</name>
</gene>
<dbReference type="PANTHER" id="PTHR42727">
    <property type="entry name" value="PHOSPHATE TRANSPORT SYSTEM PERMEASE PROTEIN"/>
    <property type="match status" value="1"/>
</dbReference>
<dbReference type="PANTHER" id="PTHR42727:SF1">
    <property type="entry name" value="PHOSPHATE TRANSPORT SYSTEM PERMEASE"/>
    <property type="match status" value="1"/>
</dbReference>
<evidence type="ECO:0000259" key="6">
    <source>
        <dbReference type="PROSITE" id="PS50928"/>
    </source>
</evidence>
<feature type="transmembrane region" description="Helical" evidence="5">
    <location>
        <begin position="566"/>
        <end position="583"/>
    </location>
</feature>
<evidence type="ECO:0000313" key="7">
    <source>
        <dbReference type="EMBL" id="QDU73514.1"/>
    </source>
</evidence>
<reference evidence="8" key="1">
    <citation type="submission" date="2019-02" db="EMBL/GenBank/DDBJ databases">
        <title>Deep-cultivation of Planctomycetes and their phenomic and genomic characterization uncovers novel biology.</title>
        <authorList>
            <person name="Wiegand S."/>
            <person name="Jogler M."/>
            <person name="Boedeker C."/>
            <person name="Pinto D."/>
            <person name="Vollmers J."/>
            <person name="Rivas-Marin E."/>
            <person name="Kohn T."/>
            <person name="Peeters S.H."/>
            <person name="Heuer A."/>
            <person name="Rast P."/>
            <person name="Oberbeckmann S."/>
            <person name="Bunk B."/>
            <person name="Jeske O."/>
            <person name="Meyerdierks A."/>
            <person name="Storesund J.E."/>
            <person name="Kallscheuer N."/>
            <person name="Luecker S."/>
            <person name="Lage O.M."/>
            <person name="Pohl T."/>
            <person name="Merkel B.J."/>
            <person name="Hornburger P."/>
            <person name="Mueller R.-W."/>
            <person name="Bruemmer F."/>
            <person name="Labrenz M."/>
            <person name="Spormann A.M."/>
            <person name="Op den Camp H."/>
            <person name="Overmann J."/>
            <person name="Amann R."/>
            <person name="Jetten M.S.M."/>
            <person name="Mascher T."/>
            <person name="Medema M.H."/>
            <person name="Devos D.P."/>
            <person name="Kaster A.-K."/>
            <person name="Ovreas L."/>
            <person name="Rohde M."/>
            <person name="Galperin M.Y."/>
            <person name="Jogler C."/>
        </authorList>
    </citation>
    <scope>NUCLEOTIDE SEQUENCE [LARGE SCALE GENOMIC DNA]</scope>
    <source>
        <strain evidence="8">Pan97</strain>
    </source>
</reference>
<proteinExistence type="predicted"/>
<dbReference type="InterPro" id="IPR035906">
    <property type="entry name" value="MetI-like_sf"/>
</dbReference>
<organism evidence="7 8">
    <name type="scientific">Bremerella volcania</name>
    <dbReference type="NCBI Taxonomy" id="2527984"/>
    <lineage>
        <taxon>Bacteria</taxon>
        <taxon>Pseudomonadati</taxon>
        <taxon>Planctomycetota</taxon>
        <taxon>Planctomycetia</taxon>
        <taxon>Pirellulales</taxon>
        <taxon>Pirellulaceae</taxon>
        <taxon>Bremerella</taxon>
    </lineage>
</organism>
<dbReference type="InterPro" id="IPR000515">
    <property type="entry name" value="MetI-like"/>
</dbReference>
<dbReference type="GO" id="GO:0055085">
    <property type="term" value="P:transmembrane transport"/>
    <property type="evidence" value="ECO:0007669"/>
    <property type="project" value="InterPro"/>
</dbReference>
<accession>A0A518C2W0</accession>
<evidence type="ECO:0000256" key="5">
    <source>
        <dbReference type="SAM" id="Phobius"/>
    </source>
</evidence>
<feature type="transmembrane region" description="Helical" evidence="5">
    <location>
        <begin position="670"/>
        <end position="693"/>
    </location>
</feature>
<dbReference type="EMBL" id="CP036289">
    <property type="protein sequence ID" value="QDU73514.1"/>
    <property type="molecule type" value="Genomic_DNA"/>
</dbReference>
<keyword evidence="2 5" id="KW-0812">Transmembrane</keyword>
<dbReference type="SUPFAM" id="SSF50978">
    <property type="entry name" value="WD40 repeat-like"/>
    <property type="match status" value="1"/>
</dbReference>
<dbReference type="GO" id="GO:0005886">
    <property type="term" value="C:plasma membrane"/>
    <property type="evidence" value="ECO:0007669"/>
    <property type="project" value="UniProtKB-SubCell"/>
</dbReference>
<evidence type="ECO:0000256" key="2">
    <source>
        <dbReference type="ARBA" id="ARBA00022692"/>
    </source>
</evidence>
<keyword evidence="4 5" id="KW-0472">Membrane</keyword>
<dbReference type="KEGG" id="bvo:Pan97_04870"/>
<evidence type="ECO:0000256" key="3">
    <source>
        <dbReference type="ARBA" id="ARBA00022989"/>
    </source>
</evidence>
<feature type="domain" description="ABC transmembrane type-1" evidence="6">
    <location>
        <begin position="522"/>
        <end position="890"/>
    </location>
</feature>
<dbReference type="InterPro" id="IPR036322">
    <property type="entry name" value="WD40_repeat_dom_sf"/>
</dbReference>
<evidence type="ECO:0000256" key="4">
    <source>
        <dbReference type="ARBA" id="ARBA00023136"/>
    </source>
</evidence>
<dbReference type="Proteomes" id="UP000318626">
    <property type="component" value="Chromosome"/>
</dbReference>
<feature type="transmembrane region" description="Helical" evidence="5">
    <location>
        <begin position="714"/>
        <end position="735"/>
    </location>
</feature>
<dbReference type="PROSITE" id="PS50928">
    <property type="entry name" value="ABC_TM1"/>
    <property type="match status" value="1"/>
</dbReference>
<comment type="subcellular location">
    <subcellularLocation>
        <location evidence="1">Cell membrane</location>
        <topology evidence="1">Multi-pass membrane protein</topology>
    </subcellularLocation>
</comment>
<sequence length="904" mass="99132">MSGTQPRFTGRKRKLKTHWSVRWSDIVSEGVITVGGIGTIVAVCLVALVLVMEVIPLFRGASIKPLNIREAPWSSGEVVHLELNEYQTMGWLLTQDGTLKVVRLIPSAKKDSEAESMSPLAFEVVKETKLIDDREITAISTSTGQTDFVLGMDDGTVRVGNVEFETTFVDPVEIKNWFVDQTNSVSGKQLSQPGDTAIYKDGVVQMTPQGQYRAQSVDWTLGDPIAVSDSPIVLLDHLPEASTRSSLSGKSTTFVTLTGDDQLKLGVVSEKKSLLSGKVKLDTKLYDLPPATEDDGDPKFVLIDDLGNNVLAVKQSGQLSRYDIRDKSNIVIAETIDLTPDSDALVTSCDWILGRETLCVGDSDGNCSGWFQIRLSDRTDERFANRKSSDGFALVRAHTFPQGPGAVSAFGASSRSRMFIIGYATGQCSLFHMTTEKYVADLMMPGGGLVKLARIAPRDDGLFIEADGKIAHFALSPGFPDITLASLFLPVWYEGYAEPLNMWQSSSSKTEDELKFSLFPLISGTFKATFYSMLFGAPLALLAAVYTSEFSTRRTRTLVKPTVEMMASLPSVVLGFLAALVFAPVVEEVVPACLAALFTVPFTILLGAFIWQVMPQAFTLRLQPFRLWFLAPVLMLGIYLAYWFGPSIEQWLFLGNIKFWLVHPEQGSGVGGWLLILIPFCAFVTFLLDVNVLNTFWRGSVAKAPRFTFSLLSLGKFVLLSIVTFSLAYALGTLLDLAGWDPRGTYIGEFDQRNSLIVGFVMGFAVIPIIYTLADDALSTVPSHLRSASLGCGATHWQTTVRVVIPTAMSGLFSALMIGLGRVAGETMIVLMAGGNTPIEDWNIFNGFRTLSTNIAIELPEAVQGSSHYRVLFLSALVLFLLTFLINTVAEVVRLYFRRRAYQL</sequence>
<dbReference type="SUPFAM" id="SSF161098">
    <property type="entry name" value="MetI-like"/>
    <property type="match status" value="2"/>
</dbReference>
<feature type="transmembrane region" description="Helical" evidence="5">
    <location>
        <begin position="528"/>
        <end position="546"/>
    </location>
</feature>
<keyword evidence="8" id="KW-1185">Reference proteome</keyword>
<dbReference type="CDD" id="cd06261">
    <property type="entry name" value="TM_PBP2"/>
    <property type="match status" value="2"/>
</dbReference>
<dbReference type="Gene3D" id="2.130.10.10">
    <property type="entry name" value="YVTN repeat-like/Quinoprotein amine dehydrogenase"/>
    <property type="match status" value="1"/>
</dbReference>
<feature type="transmembrane region" description="Helical" evidence="5">
    <location>
        <begin position="755"/>
        <end position="774"/>
    </location>
</feature>
<evidence type="ECO:0000313" key="8">
    <source>
        <dbReference type="Proteomes" id="UP000318626"/>
    </source>
</evidence>
<feature type="transmembrane region" description="Helical" evidence="5">
    <location>
        <begin position="589"/>
        <end position="613"/>
    </location>
</feature>
<dbReference type="AlphaFoldDB" id="A0A518C2W0"/>
<protein>
    <submittedName>
        <fullName evidence="7">Phosphate transport system permease protein PstC</fullName>
    </submittedName>
</protein>